<evidence type="ECO:0000256" key="8">
    <source>
        <dbReference type="ARBA" id="ARBA00022989"/>
    </source>
</evidence>
<keyword evidence="15" id="KW-1185">Reference proteome</keyword>
<evidence type="ECO:0000256" key="10">
    <source>
        <dbReference type="ARBA" id="ARBA00023004"/>
    </source>
</evidence>
<evidence type="ECO:0000313" key="15">
    <source>
        <dbReference type="Proteomes" id="UP000032180"/>
    </source>
</evidence>
<dbReference type="PRINTS" id="PR00385">
    <property type="entry name" value="P450"/>
</dbReference>
<evidence type="ECO:0000256" key="11">
    <source>
        <dbReference type="ARBA" id="ARBA00023033"/>
    </source>
</evidence>
<dbReference type="EnsemblPlants" id="LPERR02G05640.1">
    <property type="protein sequence ID" value="LPERR02G05640.1"/>
    <property type="gene ID" value="LPERR02G05640"/>
</dbReference>
<accession>A0A0D9VD25</accession>
<dbReference type="PANTHER" id="PTHR47955">
    <property type="entry name" value="CYTOCHROME P450 FAMILY 71 PROTEIN"/>
    <property type="match status" value="1"/>
</dbReference>
<keyword evidence="10 12" id="KW-0408">Iron</keyword>
<comment type="cofactor">
    <cofactor evidence="1 12">
        <name>heme</name>
        <dbReference type="ChEBI" id="CHEBI:30413"/>
    </cofactor>
</comment>
<feature type="binding site" description="axial binding residue" evidence="12">
    <location>
        <position position="1224"/>
    </location>
    <ligand>
        <name>heme</name>
        <dbReference type="ChEBI" id="CHEBI:30413"/>
    </ligand>
    <ligandPart>
        <name>Fe</name>
        <dbReference type="ChEBI" id="CHEBI:18248"/>
    </ligandPart>
</feature>
<dbReference type="GO" id="GO:0016705">
    <property type="term" value="F:oxidoreductase activity, acting on paired donors, with incorporation or reduction of molecular oxygen"/>
    <property type="evidence" value="ECO:0007669"/>
    <property type="project" value="InterPro"/>
</dbReference>
<evidence type="ECO:0000256" key="13">
    <source>
        <dbReference type="SAM" id="Phobius"/>
    </source>
</evidence>
<feature type="transmembrane region" description="Helical" evidence="13">
    <location>
        <begin position="770"/>
        <end position="789"/>
    </location>
</feature>
<dbReference type="GO" id="GO:0004497">
    <property type="term" value="F:monooxygenase activity"/>
    <property type="evidence" value="ECO:0007669"/>
    <property type="project" value="UniProtKB-KW"/>
</dbReference>
<dbReference type="GO" id="GO:0005506">
    <property type="term" value="F:iron ion binding"/>
    <property type="evidence" value="ECO:0007669"/>
    <property type="project" value="InterPro"/>
</dbReference>
<feature type="transmembrane region" description="Helical" evidence="13">
    <location>
        <begin position="366"/>
        <end position="384"/>
    </location>
</feature>
<reference evidence="14" key="3">
    <citation type="submission" date="2015-04" db="UniProtKB">
        <authorList>
            <consortium name="EnsemblPlants"/>
        </authorList>
    </citation>
    <scope>IDENTIFICATION</scope>
</reference>
<keyword evidence="8 13" id="KW-1133">Transmembrane helix</keyword>
<dbReference type="CDD" id="cd11072">
    <property type="entry name" value="CYP71-like"/>
    <property type="match status" value="2"/>
</dbReference>
<evidence type="ECO:0000313" key="14">
    <source>
        <dbReference type="EnsemblPlants" id="LPERR02G05640.1"/>
    </source>
</evidence>
<dbReference type="GO" id="GO:0020037">
    <property type="term" value="F:heme binding"/>
    <property type="evidence" value="ECO:0007669"/>
    <property type="project" value="InterPro"/>
</dbReference>
<dbReference type="InterPro" id="IPR002401">
    <property type="entry name" value="Cyt_P450_E_grp-I"/>
</dbReference>
<comment type="subcellular location">
    <subcellularLocation>
        <location evidence="2">Membrane</location>
        <topology evidence="2">Single-pass membrane protein</topology>
    </subcellularLocation>
</comment>
<proteinExistence type="inferred from homology"/>
<evidence type="ECO:0000256" key="6">
    <source>
        <dbReference type="ARBA" id="ARBA00022723"/>
    </source>
</evidence>
<evidence type="ECO:0000256" key="1">
    <source>
        <dbReference type="ARBA" id="ARBA00001971"/>
    </source>
</evidence>
<evidence type="ECO:0000256" key="2">
    <source>
        <dbReference type="ARBA" id="ARBA00004167"/>
    </source>
</evidence>
<keyword evidence="9" id="KW-0560">Oxidoreductase</keyword>
<dbReference type="PRINTS" id="PR00463">
    <property type="entry name" value="EP450I"/>
</dbReference>
<dbReference type="STRING" id="77586.A0A0D9VD25"/>
<dbReference type="HOGENOM" id="CLU_227997_0_0_1"/>
<dbReference type="GO" id="GO:0016102">
    <property type="term" value="P:diterpenoid biosynthetic process"/>
    <property type="evidence" value="ECO:0007669"/>
    <property type="project" value="UniProtKB-ARBA"/>
</dbReference>
<evidence type="ECO:0008006" key="16">
    <source>
        <dbReference type="Google" id="ProtNLM"/>
    </source>
</evidence>
<dbReference type="SUPFAM" id="SSF48264">
    <property type="entry name" value="Cytochrome P450"/>
    <property type="match status" value="7"/>
</dbReference>
<sequence length="2784" mass="310081">MLTTLQDVTGYLCLFSVLLLIPLLVRNAARKKATGEPPLPPGPWRLPVIGNLHQIMFSGPLFHRTMADLARRLGDGAPAPLMSLRLGEVPVVAEANHRRNFELIECALRQHEERRAAGGGGGGDVDDEDLVDVLLRIQKEGALEVPFTMGNIKAVILDLFGAGSETSANTLQWVMSELIMHPRVLLKAQAELDDALQGKQIVTEDDLAELKYLKLIIKETLRLHPVVPLLLPRECRETCKVMGYNIPIGTTVLVNVWAIGRDPKYWDDAETFKPERFDNSHIDFKGTDFEFIPFGAGRRMCPGVAFAEASMELTLASLLYHFDWVLPDGVLPTKVDMTEEMGVTSRRKNDLYLVPTVHAMAMAHDVTGYLSLSLALLILLALLLKSVARKNANGNGAASHKLRLPPGPWRLPVIGNLHQLRRVAVVELLSARRVREEEARRLVAAVAARRGEAVNVSERIAAVVSDTAIRTIMGDRFERRDEFLEGLAEGIRISSGFSLGDLFSSSRLASFVGGTARRAEANHRKNFELIECALRQHEERRATGGGGEEEDLVDVLLRIQKEEGLEVPFTMGNVKAVIRELFGAGSETSANTLQWVMTELIMNPRVMVKAPAEIRDILQGMQTVSEDDLAGLKYLKLVIKETLRLHPVVPLLLPRVCRETCKVMGYDIPDDFKGRDFEFIPFGAGRRMCPGIAFAEAIMELVLASLLYHFDWELPHCIPLTKKEIMEETGSTIRKKNDLYLVPIVRDPACHYTITPTLQAMAMEYDVAKIASYVALVLLPLLLVLKLTATAARRHRGGDGARTTRPPPGPWRLPVIGNLHQIVSGGQLVHRTMADMARRLGVNDEPAPLLSLRLGEVPVVVVSSSAAAAEVMRAHDAAFASRPWSPTVRVQMVDGEGLAFAPYGAMWRQMRKITMVELLSPRRVRCFRRVREEEARRLVAAVAAKAGEAVDVGERLTVLITDIAVRTIIGDRFDRRDDFLDAAAEWVKIMSGFSLGDLFPSSRLAGFVSGTVRRAEANHRINFELMDCALRQHEEKRAAATATAGDVGEEEDIVDVLLRIQREGGLEVPLTMGNIKAVIQDLFGAGSETSSTTLQWTMSELVRNPRVMQKAQAELRDCLRGKQSVSEDDLAELKYLKFVIKETLRLHPVVPLLLPRECRETCKIMGYDVPKGTTVLVNVWAICRDPKNWKDAETFIPERFEDSTMDYKGTDFEFIPFGAGRRMCPGLSFAQVSMELALASLLYHFDWELPGGAAPNNLDMEEEMGITIRRKNDLLLVPIVAYVVCFLLLALMVVRLTTKRGGGGAVMRPPPGPWRLPVIGNLHQVMLRGPLVHRTMADLSRRLGDAPLMSLRLGEVTAVVASSADAAREIMRTHDAAFAMRPWTTTARRLRPRGEEGVVFASYGAMWRQLRRVCVAELLAARRRRLVGAVAIGAGAAVNVNVSERIAATITDATMRAMIGDRFERRDEFLEGLAEIVKIGSGFSLDDLFPSWRLAGAVGGMARRAEENRRKTFELMDSVFRQHEQRRADVAMDDEEEEVEEDLVDVLFMIQKDGGLEVPLTIGNIKAIILDLFNAGSETSANTLQWVMSELMRNPEVMKKAQTELRNNLQGKATVTEDDLANLKYLKLVIKETLRLRPVLPLLLPRECRETCNVMGYDIPKCTTIFINVWAINRNPKYWDMPEMFKPERFENSLIDFKGTDFEFVPFGAGRRICPGIAFAQANMEIVLAALLYHFDWELPSGILPEELDMAEDMGLSVRRKNDLYLKPTIRVACFAPAIVAALLLLLAATRRGRDGGGGGARLNLPPSPPRLPFIGSFHLFRRSSPLAHRALADEARRLNPGGISPAQLMFMRIGEIPAVVASSADAAREIMKTHHIKFASRPWPPTIRQLRAQGKGIFFAPYGALWRQLRKVCIIKLLSVRRVNSFHAVREDEARRLVAAVAAAAVNITERIEVVIADTTMRPMIGERFERREDFLQLLPEIVRIASGFSLDDLFPSSWLAAAIGGSARRGEASHRRSYELVDCALRQRLRQREAMGDDVGNVVKEEEEDLMDELIRIHKEGSLEAPLTAGNMKAVILDLFGAGSETSSDAIQWAMSELMRNPRIMEKAQNEVRSIVNGKPTVTEADVAELKYLKMIVKETHRLHPVLPLLIPRECQETCQIMGYDVPKGSIARSRRFQSQRFENGKIDLKGTDYEFTPFGAGRRICPGLALAQASIEIILATLLYHFDWELPNGIAPNELDMEEKMGITIRRKKDLYLVPTVLLIIFAPLLLVVLPLKKTNSGGGRGGGAKLPPGPWRLPVIGSLHHLIGESLVHRAMADLARRLDDAPLMYLTLGEIPAVVASSPDAAREITKTHDVAFASRPLSSPVTRRLRPGGENGVGLAFAPYGAAWRRLRKVCAVELLSARRVRSFRRVREDEVEHLVAALAVDGGEAAVNLSERIAAVVSDMAMRAMIGDRFERRDEFIREAAEQLRLLGGFSLVDLFPSWRLASVIGGGTVRRAEENSKKLYEMVDCAIRQHKERRAAMEDGAAAAAEEENGQDLIDVLLRIQKQGGLDTPLTMGHIKAVILDLFTGGSDTSSTTLQWAMSELVKNPRTLQKAQAELRDKLQGKQMVTEDDLSNLKYLKLVIKETLRVHPIAPLLVARECRDSCKIMGYDIPKGTNVFINVWAICRDPKYWDNPEEFKPERFENTTVDFKGTDFEFIPFGAGRRMCPGVAFAEVIMELLLAALLYHFDWELPCGMTMSELDMTEEMGLSVKRKIDLHLRPILRVPLAHKLNTTP</sequence>
<keyword evidence="11" id="KW-0503">Monooxygenase</keyword>
<dbReference type="InterPro" id="IPR017972">
    <property type="entry name" value="Cyt_P450_CS"/>
</dbReference>
<dbReference type="FunFam" id="1.10.630.10:FF:000008">
    <property type="entry name" value="Cytochrome P450 71D8"/>
    <property type="match status" value="5"/>
</dbReference>
<dbReference type="PANTHER" id="PTHR47955:SF21">
    <property type="entry name" value="OS06G0642300 PROTEIN"/>
    <property type="match status" value="1"/>
</dbReference>
<evidence type="ECO:0000256" key="12">
    <source>
        <dbReference type="PIRSR" id="PIRSR602401-1"/>
    </source>
</evidence>
<name>A0A0D9VD25_9ORYZ</name>
<keyword evidence="4 12" id="KW-0349">Heme</keyword>
<dbReference type="GO" id="GO:0016020">
    <property type="term" value="C:membrane"/>
    <property type="evidence" value="ECO:0007669"/>
    <property type="project" value="UniProtKB-SubCell"/>
</dbReference>
<evidence type="ECO:0000256" key="9">
    <source>
        <dbReference type="ARBA" id="ARBA00023002"/>
    </source>
</evidence>
<feature type="transmembrane region" description="Helical" evidence="13">
    <location>
        <begin position="1274"/>
        <end position="1294"/>
    </location>
</feature>
<evidence type="ECO:0000256" key="4">
    <source>
        <dbReference type="ARBA" id="ARBA00022617"/>
    </source>
</evidence>
<organism evidence="14 15">
    <name type="scientific">Leersia perrieri</name>
    <dbReference type="NCBI Taxonomy" id="77586"/>
    <lineage>
        <taxon>Eukaryota</taxon>
        <taxon>Viridiplantae</taxon>
        <taxon>Streptophyta</taxon>
        <taxon>Embryophyta</taxon>
        <taxon>Tracheophyta</taxon>
        <taxon>Spermatophyta</taxon>
        <taxon>Magnoliopsida</taxon>
        <taxon>Liliopsida</taxon>
        <taxon>Poales</taxon>
        <taxon>Poaceae</taxon>
        <taxon>BOP clade</taxon>
        <taxon>Oryzoideae</taxon>
        <taxon>Oryzeae</taxon>
        <taxon>Oryzinae</taxon>
        <taxon>Leersia</taxon>
    </lineage>
</organism>
<keyword evidence="7" id="KW-0521">NADP</keyword>
<keyword evidence="13" id="KW-0472">Membrane</keyword>
<dbReference type="InterPro" id="IPR001128">
    <property type="entry name" value="Cyt_P450"/>
</dbReference>
<dbReference type="Gramene" id="LPERR02G05640.1">
    <property type="protein sequence ID" value="LPERR02G05640.1"/>
    <property type="gene ID" value="LPERR02G05640"/>
</dbReference>
<feature type="transmembrane region" description="Helical" evidence="13">
    <location>
        <begin position="2258"/>
        <end position="2279"/>
    </location>
</feature>
<evidence type="ECO:0000256" key="5">
    <source>
        <dbReference type="ARBA" id="ARBA00022692"/>
    </source>
</evidence>
<reference evidence="15" key="2">
    <citation type="submission" date="2013-12" db="EMBL/GenBank/DDBJ databases">
        <authorList>
            <person name="Yu Y."/>
            <person name="Lee S."/>
            <person name="de Baynast K."/>
            <person name="Wissotski M."/>
            <person name="Liu L."/>
            <person name="Talag J."/>
            <person name="Goicoechea J."/>
            <person name="Angelova A."/>
            <person name="Jetty R."/>
            <person name="Kudrna D."/>
            <person name="Golser W."/>
            <person name="Rivera L."/>
            <person name="Zhang J."/>
            <person name="Wing R."/>
        </authorList>
    </citation>
    <scope>NUCLEOTIDE SEQUENCE</scope>
</reference>
<dbReference type="Proteomes" id="UP000032180">
    <property type="component" value="Chromosome 2"/>
</dbReference>
<keyword evidence="5 13" id="KW-0812">Transmembrane</keyword>
<feature type="transmembrane region" description="Helical" evidence="13">
    <location>
        <begin position="1770"/>
        <end position="1789"/>
    </location>
</feature>
<protein>
    <recommendedName>
        <fullName evidence="16">Cytochrome P450</fullName>
    </recommendedName>
</protein>
<dbReference type="Pfam" id="PF00067">
    <property type="entry name" value="p450"/>
    <property type="match status" value="7"/>
</dbReference>
<dbReference type="InterPro" id="IPR036396">
    <property type="entry name" value="Cyt_P450_sf"/>
</dbReference>
<dbReference type="PROSITE" id="PS00086">
    <property type="entry name" value="CYTOCHROME_P450"/>
    <property type="match status" value="6"/>
</dbReference>
<dbReference type="Gene3D" id="1.10.630.10">
    <property type="entry name" value="Cytochrome P450"/>
    <property type="match status" value="7"/>
</dbReference>
<comment type="similarity">
    <text evidence="3">Belongs to the cytochrome P450 family.</text>
</comment>
<keyword evidence="6 12" id="KW-0479">Metal-binding</keyword>
<evidence type="ECO:0000256" key="7">
    <source>
        <dbReference type="ARBA" id="ARBA00022857"/>
    </source>
</evidence>
<dbReference type="eggNOG" id="KOG0156">
    <property type="taxonomic scope" value="Eukaryota"/>
</dbReference>
<evidence type="ECO:0000256" key="3">
    <source>
        <dbReference type="ARBA" id="ARBA00010617"/>
    </source>
</evidence>
<reference evidence="14 15" key="1">
    <citation type="submission" date="2012-08" db="EMBL/GenBank/DDBJ databases">
        <title>Oryza genome evolution.</title>
        <authorList>
            <person name="Wing R.A."/>
        </authorList>
    </citation>
    <scope>NUCLEOTIDE SEQUENCE</scope>
</reference>